<dbReference type="RefSeq" id="WP_377163252.1">
    <property type="nucleotide sequence ID" value="NZ_JBHSMQ010000001.1"/>
</dbReference>
<name>A0ABW0KMK4_9BACT</name>
<keyword evidence="3" id="KW-1185">Reference proteome</keyword>
<evidence type="ECO:0000313" key="3">
    <source>
        <dbReference type="Proteomes" id="UP001596052"/>
    </source>
</evidence>
<feature type="region of interest" description="Disordered" evidence="1">
    <location>
        <begin position="157"/>
        <end position="201"/>
    </location>
</feature>
<protein>
    <submittedName>
        <fullName evidence="2">Uncharacterized protein</fullName>
    </submittedName>
</protein>
<gene>
    <name evidence="2" type="ORF">ACFQDI_02985</name>
</gene>
<dbReference type="PROSITE" id="PS51257">
    <property type="entry name" value="PROKAR_LIPOPROTEIN"/>
    <property type="match status" value="1"/>
</dbReference>
<proteinExistence type="predicted"/>
<comment type="caution">
    <text evidence="2">The sequence shown here is derived from an EMBL/GenBank/DDBJ whole genome shotgun (WGS) entry which is preliminary data.</text>
</comment>
<organism evidence="2 3">
    <name type="scientific">Prosthecobacter fluviatilis</name>
    <dbReference type="NCBI Taxonomy" id="445931"/>
    <lineage>
        <taxon>Bacteria</taxon>
        <taxon>Pseudomonadati</taxon>
        <taxon>Verrucomicrobiota</taxon>
        <taxon>Verrucomicrobiia</taxon>
        <taxon>Verrucomicrobiales</taxon>
        <taxon>Verrucomicrobiaceae</taxon>
        <taxon>Prosthecobacter</taxon>
    </lineage>
</organism>
<evidence type="ECO:0000313" key="2">
    <source>
        <dbReference type="EMBL" id="MFC5453811.1"/>
    </source>
</evidence>
<accession>A0ABW0KMK4</accession>
<dbReference type="Proteomes" id="UP001596052">
    <property type="component" value="Unassembled WGS sequence"/>
</dbReference>
<sequence>MKFLRHLCLPLLLGLSSCTYLEKKFGGFSSGSDDPEDKRVGEAKVIGVIELVNPEQNYVLINCEHRVDIPAGTEIISQGLNGTDAKLKVTPERKGNYITADITQGTPQLRDLVIYQIKRDAPPPPPVATAGGAVVPMTPVMQADVIPPLDTPFQPMAPIKAAPTPVQPPLRQPQPMVPQPTAPPQAEEPAADLSKLPPVIR</sequence>
<feature type="compositionally biased region" description="Pro residues" evidence="1">
    <location>
        <begin position="165"/>
        <end position="183"/>
    </location>
</feature>
<evidence type="ECO:0000256" key="1">
    <source>
        <dbReference type="SAM" id="MobiDB-lite"/>
    </source>
</evidence>
<dbReference type="EMBL" id="JBHSMQ010000001">
    <property type="protein sequence ID" value="MFC5453811.1"/>
    <property type="molecule type" value="Genomic_DNA"/>
</dbReference>
<reference evidence="3" key="1">
    <citation type="journal article" date="2019" name="Int. J. Syst. Evol. Microbiol.">
        <title>The Global Catalogue of Microorganisms (GCM) 10K type strain sequencing project: providing services to taxonomists for standard genome sequencing and annotation.</title>
        <authorList>
            <consortium name="The Broad Institute Genomics Platform"/>
            <consortium name="The Broad Institute Genome Sequencing Center for Infectious Disease"/>
            <person name="Wu L."/>
            <person name="Ma J."/>
        </authorList>
    </citation>
    <scope>NUCLEOTIDE SEQUENCE [LARGE SCALE GENOMIC DNA]</scope>
    <source>
        <strain evidence="3">CGMCC 4.1469</strain>
    </source>
</reference>